<dbReference type="InterPro" id="IPR038512">
    <property type="entry name" value="GpU-like_sf"/>
</dbReference>
<reference evidence="1 3" key="1">
    <citation type="submission" date="2019-03" db="EMBL/GenBank/DDBJ databases">
        <title>Genomic Encyclopedia of Type Strains, Phase IV (KMG-IV): sequencing the most valuable type-strain genomes for metagenomic binning, comparative biology and taxonomic classification.</title>
        <authorList>
            <person name="Goeker M."/>
        </authorList>
    </citation>
    <scope>NUCLEOTIDE SEQUENCE [LARGE SCALE GENOMIC DNA]</scope>
    <source>
        <strain evidence="1 3">DSM 28140</strain>
    </source>
</reference>
<proteinExistence type="predicted"/>
<dbReference type="SUPFAM" id="SSF143749">
    <property type="entry name" value="Phage tail protein-like"/>
    <property type="match status" value="1"/>
</dbReference>
<evidence type="ECO:0000313" key="2">
    <source>
        <dbReference type="EMBL" id="TNG93582.1"/>
    </source>
</evidence>
<reference evidence="2 4" key="2">
    <citation type="submission" date="2019-05" db="EMBL/GenBank/DDBJ databases">
        <title>Pasteurellaceae isolates from reptiles.</title>
        <authorList>
            <person name="Bojesen A.M."/>
            <person name="Lund E."/>
        </authorList>
    </citation>
    <scope>NUCLEOTIDE SEQUENCE [LARGE SCALE GENOMIC DNA]</scope>
    <source>
        <strain evidence="2 4">ELNT2x</strain>
    </source>
</reference>
<dbReference type="EMBL" id="SMCP01000006">
    <property type="protein sequence ID" value="TCV86532.1"/>
    <property type="molecule type" value="Genomic_DNA"/>
</dbReference>
<dbReference type="Pfam" id="PF06141">
    <property type="entry name" value="Phage_tail_U"/>
    <property type="match status" value="1"/>
</dbReference>
<keyword evidence="4" id="KW-1185">Reference proteome</keyword>
<dbReference type="Gene3D" id="3.30.70.1700">
    <property type="entry name" value="Phage minor tail protein U"/>
    <property type="match status" value="1"/>
</dbReference>
<dbReference type="Proteomes" id="UP000305526">
    <property type="component" value="Unassembled WGS sequence"/>
</dbReference>
<dbReference type="RefSeq" id="WP_132967071.1">
    <property type="nucleotide sequence ID" value="NZ_LEKL01000030.1"/>
</dbReference>
<evidence type="ECO:0000313" key="1">
    <source>
        <dbReference type="EMBL" id="TCV86532.1"/>
    </source>
</evidence>
<dbReference type="AlphaFoldDB" id="A0A4R3Y4P4"/>
<name>A0A4R3Y4P4_9PAST</name>
<evidence type="ECO:0000313" key="3">
    <source>
        <dbReference type="Proteomes" id="UP000294619"/>
    </source>
</evidence>
<dbReference type="InterPro" id="IPR009312">
    <property type="entry name" value="Phage_lambda_GpU-like"/>
</dbReference>
<dbReference type="EMBL" id="VDGV01000006">
    <property type="protein sequence ID" value="TNG93582.1"/>
    <property type="molecule type" value="Genomic_DNA"/>
</dbReference>
<accession>A0A4R3Y4P4</accession>
<comment type="caution">
    <text evidence="1">The sequence shown here is derived from an EMBL/GenBank/DDBJ whole genome shotgun (WGS) entry which is preliminary data.</text>
</comment>
<dbReference type="InterPro" id="IPR035934">
    <property type="entry name" value="Phage_tail_protein-like_sf"/>
</dbReference>
<dbReference type="Proteomes" id="UP000294619">
    <property type="component" value="Unassembled WGS sequence"/>
</dbReference>
<protein>
    <submittedName>
        <fullName evidence="1">Minor tail protein U</fullName>
    </submittedName>
</protein>
<gene>
    <name evidence="1" type="ORF">EDC16_10688</name>
    <name evidence="2" type="ORF">FHQ21_00995</name>
</gene>
<organism evidence="1 3">
    <name type="scientific">Testudinibacter aquarius</name>
    <dbReference type="NCBI Taxonomy" id="1524974"/>
    <lineage>
        <taxon>Bacteria</taxon>
        <taxon>Pseudomonadati</taxon>
        <taxon>Pseudomonadota</taxon>
        <taxon>Gammaproteobacteria</taxon>
        <taxon>Pasteurellales</taxon>
        <taxon>Pasteurellaceae</taxon>
        <taxon>Testudinibacter</taxon>
    </lineage>
</organism>
<sequence length="137" mass="15360">MNIHKIVRKDVIDLLAANLEGVKHFYSGTAYFPDVQNQLPSISVSIPNATCEAAGFGVTEWNGTLDITIFVPLFEGEDRLDDIAEQAAKLIKVGYGYKSIRQFRADIGYGYEFDTEQHAWKSATLSYSIDYGEQRTN</sequence>
<evidence type="ECO:0000313" key="4">
    <source>
        <dbReference type="Proteomes" id="UP000305526"/>
    </source>
</evidence>